<evidence type="ECO:0008006" key="2">
    <source>
        <dbReference type="Google" id="ProtNLM"/>
    </source>
</evidence>
<feature type="non-terminal residue" evidence="1">
    <location>
        <position position="120"/>
    </location>
</feature>
<accession>A0A0F8X0H7</accession>
<protein>
    <recommendedName>
        <fullName evidence="2">DNRLRE domain-containing protein</fullName>
    </recommendedName>
</protein>
<name>A0A0F8X0H7_9ZZZZ</name>
<proteinExistence type="predicted"/>
<gene>
    <name evidence="1" type="ORF">LCGC14_3004840</name>
</gene>
<dbReference type="EMBL" id="LAZR01062016">
    <property type="protein sequence ID" value="KKK62388.1"/>
    <property type="molecule type" value="Genomic_DNA"/>
</dbReference>
<organism evidence="1">
    <name type="scientific">marine sediment metagenome</name>
    <dbReference type="NCBI Taxonomy" id="412755"/>
    <lineage>
        <taxon>unclassified sequences</taxon>
        <taxon>metagenomes</taxon>
        <taxon>ecological metagenomes</taxon>
    </lineage>
</organism>
<dbReference type="AlphaFoldDB" id="A0A0F8X0H7"/>
<reference evidence="1" key="1">
    <citation type="journal article" date="2015" name="Nature">
        <title>Complex archaea that bridge the gap between prokaryotes and eukaryotes.</title>
        <authorList>
            <person name="Spang A."/>
            <person name="Saw J.H."/>
            <person name="Jorgensen S.L."/>
            <person name="Zaremba-Niedzwiedzka K."/>
            <person name="Martijn J."/>
            <person name="Lind A.E."/>
            <person name="van Eijk R."/>
            <person name="Schleper C."/>
            <person name="Guy L."/>
            <person name="Ettema T.J."/>
        </authorList>
    </citation>
    <scope>NUCLEOTIDE SEQUENCE</scope>
</reference>
<evidence type="ECO:0000313" key="1">
    <source>
        <dbReference type="EMBL" id="KKK62388.1"/>
    </source>
</evidence>
<comment type="caution">
    <text evidence="1">The sequence shown here is derived from an EMBL/GenBank/DDBJ whole genome shotgun (WGS) entry which is preliminary data.</text>
</comment>
<sequence length="120" mass="13707">MKDKKSIILLSLIFFSSVLIYITPTRAIIKDQIISTIAEKDTYVNSGDGLSNFGGQDYALGGYYFGGDIVEAYFFFNFSDKPLNYIKAEISLDFWSVSQTMNVSICLIEEDWDEYSMTWI</sequence>